<dbReference type="EMBL" id="LWBR01000065">
    <property type="protein sequence ID" value="KZN95125.1"/>
    <property type="molecule type" value="Genomic_DNA"/>
</dbReference>
<proteinExistence type="predicted"/>
<keyword evidence="3" id="KW-0472">Membrane</keyword>
<dbReference type="Proteomes" id="UP000076476">
    <property type="component" value="Unassembled WGS sequence"/>
</dbReference>
<dbReference type="GO" id="GO:0007165">
    <property type="term" value="P:signal transduction"/>
    <property type="evidence" value="ECO:0007669"/>
    <property type="project" value="UniProtKB-KW"/>
</dbReference>
<name>A0A165WMX6_9BACI</name>
<accession>A0A165WMX6</accession>
<dbReference type="AlphaFoldDB" id="A0A165WMX6"/>
<dbReference type="PROSITE" id="PS50111">
    <property type="entry name" value="CHEMOTAXIS_TRANSDUC_2"/>
    <property type="match status" value="1"/>
</dbReference>
<sequence length="541" mass="60744">MSRLIKKKAAQQALKKVMHVSDIIKKQLDPQLPLTEQLDKIRKTFDERLGQDEYFLVVDETGYSPLHTNRLREGRVFSDEVGKKAATTKEPLLQLYIRDTGEILVDASCPLVTDSTGKRYNIRLGRLIHRPYLQMNFAMLSFLPSFLCLMTALFMQLSFRQAIILFFVTICASAVNSFFVYRSFTSNLRQWYNVTRTVSSGNLHVEVDIVGKRNEFHQIGYEINKIIFGIRSILGEFANAVKTVKKVSQDQKKEANRLSEIFDEVAATMEVFREGSKQQTDSFKKVSELANSMIDGVSNMGSEIERVVEYAQSTMRSADEGQQMIEKTEQLMLNIENDTKKATSLIQMVSKKADQAMEMASAITAIAKQTNLLALNASIEAARAGESGKGFAIVAAEVSKLADDTNSFAAKILSSLEETRNDLAHAVTAVKKNEESVDQASLSISGTKESMQTFKRMFSDIHSLLKHNRENVINIRENGNNLKGLIENVNLIAHDFTNTVNETTAALEEHIEGIHELAKESVILSDAVIHLQKILNRFQLQ</sequence>
<feature type="transmembrane region" description="Helical" evidence="3">
    <location>
        <begin position="163"/>
        <end position="181"/>
    </location>
</feature>
<keyword evidence="1 2" id="KW-0807">Transducer</keyword>
<dbReference type="SUPFAM" id="SSF58104">
    <property type="entry name" value="Methyl-accepting chemotaxis protein (MCP) signaling domain"/>
    <property type="match status" value="1"/>
</dbReference>
<dbReference type="STRING" id="33936.AZI98_15995"/>
<dbReference type="PANTHER" id="PTHR32089:SF112">
    <property type="entry name" value="LYSOZYME-LIKE PROTEIN-RELATED"/>
    <property type="match status" value="1"/>
</dbReference>
<evidence type="ECO:0000259" key="4">
    <source>
        <dbReference type="PROSITE" id="PS50111"/>
    </source>
</evidence>
<evidence type="ECO:0000256" key="2">
    <source>
        <dbReference type="PROSITE-ProRule" id="PRU00284"/>
    </source>
</evidence>
<feature type="domain" description="Methyl-accepting transducer" evidence="4">
    <location>
        <begin position="254"/>
        <end position="518"/>
    </location>
</feature>
<dbReference type="RefSeq" id="WP_063389254.1">
    <property type="nucleotide sequence ID" value="NZ_LWBR01000065.1"/>
</dbReference>
<organism evidence="5 6">
    <name type="scientific">Aeribacillus pallidus</name>
    <dbReference type="NCBI Taxonomy" id="33936"/>
    <lineage>
        <taxon>Bacteria</taxon>
        <taxon>Bacillati</taxon>
        <taxon>Bacillota</taxon>
        <taxon>Bacilli</taxon>
        <taxon>Bacillales</taxon>
        <taxon>Bacillaceae</taxon>
        <taxon>Aeribacillus</taxon>
    </lineage>
</organism>
<reference evidence="5 6" key="1">
    <citation type="submission" date="2016-04" db="EMBL/GenBank/DDBJ databases">
        <title>Draft genome sequence of Aeribacillus pallidus 8m3 from petroleum reservoir.</title>
        <authorList>
            <person name="Poltaraus A.B."/>
            <person name="Nazina T.N."/>
            <person name="Tourova T.P."/>
            <person name="Malakho S.M."/>
            <person name="Korshunova A.V."/>
            <person name="Sokolova D.S."/>
        </authorList>
    </citation>
    <scope>NUCLEOTIDE SEQUENCE [LARGE SCALE GENOMIC DNA]</scope>
    <source>
        <strain evidence="5 6">8m3</strain>
    </source>
</reference>
<dbReference type="Pfam" id="PF00015">
    <property type="entry name" value="MCPsignal"/>
    <property type="match status" value="1"/>
</dbReference>
<evidence type="ECO:0000313" key="5">
    <source>
        <dbReference type="EMBL" id="KZN95125.1"/>
    </source>
</evidence>
<evidence type="ECO:0000313" key="6">
    <source>
        <dbReference type="Proteomes" id="UP000076476"/>
    </source>
</evidence>
<feature type="transmembrane region" description="Helical" evidence="3">
    <location>
        <begin position="137"/>
        <end position="157"/>
    </location>
</feature>
<dbReference type="SMART" id="SM00283">
    <property type="entry name" value="MA"/>
    <property type="match status" value="1"/>
</dbReference>
<protein>
    <submittedName>
        <fullName evidence="5">Chemotaxis protein</fullName>
    </submittedName>
</protein>
<dbReference type="Gene3D" id="1.10.287.950">
    <property type="entry name" value="Methyl-accepting chemotaxis protein"/>
    <property type="match status" value="1"/>
</dbReference>
<keyword evidence="3" id="KW-1133">Transmembrane helix</keyword>
<gene>
    <name evidence="5" type="ORF">AZI98_15995</name>
</gene>
<dbReference type="OrthoDB" id="2493490at2"/>
<evidence type="ECO:0000256" key="3">
    <source>
        <dbReference type="SAM" id="Phobius"/>
    </source>
</evidence>
<dbReference type="Gene3D" id="6.10.340.10">
    <property type="match status" value="1"/>
</dbReference>
<comment type="caution">
    <text evidence="5">The sequence shown here is derived from an EMBL/GenBank/DDBJ whole genome shotgun (WGS) entry which is preliminary data.</text>
</comment>
<dbReference type="InterPro" id="IPR004089">
    <property type="entry name" value="MCPsignal_dom"/>
</dbReference>
<keyword evidence="3" id="KW-0812">Transmembrane</keyword>
<evidence type="ECO:0000256" key="1">
    <source>
        <dbReference type="ARBA" id="ARBA00023224"/>
    </source>
</evidence>
<dbReference type="PANTHER" id="PTHR32089">
    <property type="entry name" value="METHYL-ACCEPTING CHEMOTAXIS PROTEIN MCPB"/>
    <property type="match status" value="1"/>
</dbReference>
<dbReference type="GO" id="GO:0016020">
    <property type="term" value="C:membrane"/>
    <property type="evidence" value="ECO:0007669"/>
    <property type="project" value="InterPro"/>
</dbReference>
<keyword evidence="6" id="KW-1185">Reference proteome</keyword>